<accession>A0A453YZL6</accession>
<dbReference type="InParanoid" id="A0A453YZL6"/>
<reference evidence="2" key="3">
    <citation type="submission" date="2020-05" db="UniProtKB">
        <authorList>
            <consortium name="EnsemblMetazoa"/>
        </authorList>
    </citation>
    <scope>IDENTIFICATION</scope>
    <source>
        <strain evidence="2">PEST</strain>
    </source>
</reference>
<feature type="region of interest" description="Disordered" evidence="1">
    <location>
        <begin position="98"/>
        <end position="125"/>
    </location>
</feature>
<dbReference type="PANTHER" id="PTHR33053:SF9">
    <property type="entry name" value="AGAP000105-PA"/>
    <property type="match status" value="1"/>
</dbReference>
<proteinExistence type="predicted"/>
<reference evidence="2 3" key="2">
    <citation type="journal article" date="2004" name="Trends Parasitol.">
        <title>The Anopheles gambiae genome: an update.</title>
        <authorList>
            <person name="Mongin E."/>
            <person name="Louis C."/>
            <person name="Holt R.A."/>
            <person name="Birney E."/>
            <person name="Collins F.H."/>
        </authorList>
    </citation>
    <scope>NUCLEOTIDE SEQUENCE [LARGE SCALE GENOMIC DNA]</scope>
    <source>
        <strain evidence="2 3">PEST</strain>
    </source>
</reference>
<dbReference type="Proteomes" id="UP000007062">
    <property type="component" value="Chromosome X"/>
</dbReference>
<protein>
    <recommendedName>
        <fullName evidence="4">Transposase domain-containing protein</fullName>
    </recommendedName>
</protein>
<feature type="compositionally biased region" description="Acidic residues" evidence="1">
    <location>
        <begin position="99"/>
        <end position="121"/>
    </location>
</feature>
<evidence type="ECO:0008006" key="4">
    <source>
        <dbReference type="Google" id="ProtNLM"/>
    </source>
</evidence>
<dbReference type="EMBL" id="AAAB01008852">
    <property type="status" value="NOT_ANNOTATED_CDS"/>
    <property type="molecule type" value="Genomic_DNA"/>
</dbReference>
<dbReference type="VEuPathDB" id="VectorBase:AGAP029433"/>
<evidence type="ECO:0000313" key="2">
    <source>
        <dbReference type="EnsemblMetazoa" id="AGAP029433-PA"/>
    </source>
</evidence>
<dbReference type="PANTHER" id="PTHR33053">
    <property type="entry name" value="PROTEIN, PUTATIVE-RELATED"/>
    <property type="match status" value="1"/>
</dbReference>
<dbReference type="EnsemblMetazoa" id="AGAP029433-RA">
    <property type="protein sequence ID" value="AGAP029433-PA"/>
    <property type="gene ID" value="AGAP029433"/>
</dbReference>
<name>A0A453YZL6_ANOGA</name>
<dbReference type="AlphaFoldDB" id="A0A453YZL6"/>
<dbReference type="VEuPathDB" id="VectorBase:AGAMI1_011216"/>
<keyword evidence="3" id="KW-1185">Reference proteome</keyword>
<evidence type="ECO:0000256" key="1">
    <source>
        <dbReference type="SAM" id="MobiDB-lite"/>
    </source>
</evidence>
<sequence>MKMDSNEKKLSVINKLCGKNRHLQALRKSGVLYRRAAKLLKQYKESVEDIVNVVSPSELQAASTSPELFDGENTDMASSVDPELMLFQETQDLELNLSESEDEASMDDDQDIASEDDENDPDYTKMTSEEGLRYWALARSESHASLKSLLKYLRANTDLRVPKDPRTLLRTRRNPAILSSIGNGKFWYNGIRHCLTSEMRKHTAVPQTLQYDLNIDGLPLHTRSKTQFWPILLKIVDQPDWPVMIVAIYCGPTKPESNELYLRQLVDEINLLSSTGLMVGENAITLKLRAIIADTPARAFIKGVQGHTGRHSCLKCCCEGESVSQRMVFLDTSAAKRTHKGFLDGDYILHCTGSTPLIDLDEFDIILDMIVVDRLHQIDIGLTKKLLHIWYMGVLKEWKRWNRQQREEFKQRLLKQKLPFETNQKMRPIDDLAYWKGSDCKTFLHYVAPVVLEGLFSEQEYKHFMLYFCAITIFSSTEHKEHWKAAGTMLKTFVETFADVYHKKAVTSNVHSLIHLEEEVERFGPLDYHSTYAYERKLGNIKNRLIRTNYRCLEQAIRRISEFENFTGAQQNDQPFRQPFYTQRGQTITMNVRKNLKLRNDDVNDLFMTNKNVILKFVSVRQEQDKLMIVGKMFSRIFEYFDEHISSTKLHIYSVYKDDLKNDEVLLECSDVKLKFARTIKEADGNMVLFPLLNTLND</sequence>
<evidence type="ECO:0000313" key="3">
    <source>
        <dbReference type="Proteomes" id="UP000007062"/>
    </source>
</evidence>
<organism evidence="2 3">
    <name type="scientific">Anopheles gambiae</name>
    <name type="common">African malaria mosquito</name>
    <dbReference type="NCBI Taxonomy" id="7165"/>
    <lineage>
        <taxon>Eukaryota</taxon>
        <taxon>Metazoa</taxon>
        <taxon>Ecdysozoa</taxon>
        <taxon>Arthropoda</taxon>
        <taxon>Hexapoda</taxon>
        <taxon>Insecta</taxon>
        <taxon>Pterygota</taxon>
        <taxon>Neoptera</taxon>
        <taxon>Endopterygota</taxon>
        <taxon>Diptera</taxon>
        <taxon>Nematocera</taxon>
        <taxon>Culicoidea</taxon>
        <taxon>Culicidae</taxon>
        <taxon>Anophelinae</taxon>
        <taxon>Anopheles</taxon>
    </lineage>
</organism>
<reference evidence="2 3" key="1">
    <citation type="journal article" date="2002" name="Science">
        <title>The genome sequence of the malaria mosquito Anopheles gambiae.</title>
        <authorList>
            <person name="Holt R.A."/>
            <person name="Subramanian G.M."/>
            <person name="Halpern A."/>
            <person name="Sutton G.G."/>
            <person name="Charlab R."/>
            <person name="Nusskern D.R."/>
            <person name="Wincker P."/>
            <person name="Clark A.G."/>
            <person name="Ribeiro J.M."/>
            <person name="Wides R."/>
            <person name="Salzberg S.L."/>
            <person name="Loftus B."/>
            <person name="Yandell M."/>
            <person name="Majoros W.H."/>
            <person name="Rusch D.B."/>
            <person name="Lai Z."/>
            <person name="Kraft C.L."/>
            <person name="Abril J.F."/>
            <person name="Anthouard V."/>
            <person name="Arensburger P."/>
            <person name="Atkinson P.W."/>
            <person name="Baden H."/>
            <person name="de Berardinis V."/>
            <person name="Baldwin D."/>
            <person name="Benes V."/>
            <person name="Biedler J."/>
            <person name="Blass C."/>
            <person name="Bolanos R."/>
            <person name="Boscus D."/>
            <person name="Barnstead M."/>
            <person name="Cai S."/>
            <person name="Center A."/>
            <person name="Chaturverdi K."/>
            <person name="Christophides G.K."/>
            <person name="Chrystal M.A."/>
            <person name="Clamp M."/>
            <person name="Cravchik A."/>
            <person name="Curwen V."/>
            <person name="Dana A."/>
            <person name="Delcher A."/>
            <person name="Dew I."/>
            <person name="Evans C.A."/>
            <person name="Flanigan M."/>
            <person name="Grundschober-Freimoser A."/>
            <person name="Friedli L."/>
            <person name="Gu Z."/>
            <person name="Guan P."/>
            <person name="Guigo R."/>
            <person name="Hillenmeyer M.E."/>
            <person name="Hladun S.L."/>
            <person name="Hogan J.R."/>
            <person name="Hong Y.S."/>
            <person name="Hoover J."/>
            <person name="Jaillon O."/>
            <person name="Ke Z."/>
            <person name="Kodira C."/>
            <person name="Kokoza E."/>
            <person name="Koutsos A."/>
            <person name="Letunic I."/>
            <person name="Levitsky A."/>
            <person name="Liang Y."/>
            <person name="Lin J.J."/>
            <person name="Lobo N.F."/>
            <person name="Lopez J.R."/>
            <person name="Malek J.A."/>
            <person name="McIntosh T.C."/>
            <person name="Meister S."/>
            <person name="Miller J."/>
            <person name="Mobarry C."/>
            <person name="Mongin E."/>
            <person name="Murphy S.D."/>
            <person name="O'Brochta D.A."/>
            <person name="Pfannkoch C."/>
            <person name="Qi R."/>
            <person name="Regier M.A."/>
            <person name="Remington K."/>
            <person name="Shao H."/>
            <person name="Sharakhova M.V."/>
            <person name="Sitter C.D."/>
            <person name="Shetty J."/>
            <person name="Smith T.J."/>
            <person name="Strong R."/>
            <person name="Sun J."/>
            <person name="Thomasova D."/>
            <person name="Ton L.Q."/>
            <person name="Topalis P."/>
            <person name="Tu Z."/>
            <person name="Unger M.F."/>
            <person name="Walenz B."/>
            <person name="Wang A."/>
            <person name="Wang J."/>
            <person name="Wang M."/>
            <person name="Wang X."/>
            <person name="Woodford K.J."/>
            <person name="Wortman J.R."/>
            <person name="Wu M."/>
            <person name="Yao A."/>
            <person name="Zdobnov E.M."/>
            <person name="Zhang H."/>
            <person name="Zhao Q."/>
            <person name="Zhao S."/>
            <person name="Zhu S.C."/>
            <person name="Zhimulev I."/>
            <person name="Coluzzi M."/>
            <person name="della Torre A."/>
            <person name="Roth C.W."/>
            <person name="Louis C."/>
            <person name="Kalush F."/>
            <person name="Mural R.J."/>
            <person name="Myers E.W."/>
            <person name="Adams M.D."/>
            <person name="Smith H.O."/>
            <person name="Broder S."/>
            <person name="Gardner M.J."/>
            <person name="Fraser C.M."/>
            <person name="Birney E."/>
            <person name="Bork P."/>
            <person name="Brey P.T."/>
            <person name="Venter J.C."/>
            <person name="Weissenbach J."/>
            <person name="Kafatos F.C."/>
            <person name="Collins F.H."/>
            <person name="Hoffman S.L."/>
        </authorList>
    </citation>
    <scope>NUCLEOTIDE SEQUENCE [LARGE SCALE GENOMIC DNA]</scope>
    <source>
        <strain evidence="2 3">PEST</strain>
    </source>
</reference>